<sequence length="432" mass="49143">MSFNEEELVLSKIPGYAAWPAIICPESRLPANVLSQKPKVKHAVYPVFFLGDNTFFWNSAKNLTKIDIEYIEKFLENPKKCKGNLRKAFEIAKTNPKSEDVIPKQPEPEPEPESVVENQGFETDANGEYEDAEADVDADAVADADADADADVDIDDAAFDDEDDDDGEVVVVPRRKSIKRKKSAPAASQKKKSTKLKAKAKSTLSKNKSNGKKKTKKIVKSKSHDDIEGDEIDGEDDYLESEEEEEEEEESSDSDWGLDDENENNTDIVTKFIPPSKQLFENINKHTKIFFNTRTLLQEKLLIPKNNFTSAEYINYLKNFKKNTDFDRIIQLIDELSKMKTAEISAIKNTKLNKVLIHLLQKPEIVTINDEDFTKLRNKIEKLVLKWFEFKVSTDEHWAFDGVKSEKNIEEKNGLSDSKKIQAQDVKIENGN</sequence>
<gene>
    <name evidence="3" type="ORF">PACTADRAFT_77590</name>
</gene>
<feature type="region of interest" description="Disordered" evidence="1">
    <location>
        <begin position="95"/>
        <end position="117"/>
    </location>
</feature>
<accession>A0A1E4TNA5</accession>
<dbReference type="STRING" id="669874.A0A1E4TNA5"/>
<feature type="compositionally biased region" description="Acidic residues" evidence="1">
    <location>
        <begin position="227"/>
        <end position="261"/>
    </location>
</feature>
<evidence type="ECO:0000313" key="3">
    <source>
        <dbReference type="EMBL" id="ODV93234.1"/>
    </source>
</evidence>
<feature type="domain" description="PWWP" evidence="2">
    <location>
        <begin position="5"/>
        <end position="57"/>
    </location>
</feature>
<keyword evidence="4" id="KW-1185">Reference proteome</keyword>
<dbReference type="OrthoDB" id="62853at2759"/>
<feature type="compositionally biased region" description="Basic residues" evidence="1">
    <location>
        <begin position="173"/>
        <end position="200"/>
    </location>
</feature>
<dbReference type="Proteomes" id="UP000094236">
    <property type="component" value="Unassembled WGS sequence"/>
</dbReference>
<dbReference type="Gene3D" id="2.30.30.140">
    <property type="match status" value="1"/>
</dbReference>
<reference evidence="4" key="1">
    <citation type="submission" date="2016-05" db="EMBL/GenBank/DDBJ databases">
        <title>Comparative genomics of biotechnologically important yeasts.</title>
        <authorList>
            <consortium name="DOE Joint Genome Institute"/>
            <person name="Riley R."/>
            <person name="Haridas S."/>
            <person name="Wolfe K.H."/>
            <person name="Lopes M.R."/>
            <person name="Hittinger C.T."/>
            <person name="Goker M."/>
            <person name="Salamov A."/>
            <person name="Wisecaver J."/>
            <person name="Long T.M."/>
            <person name="Aerts A.L."/>
            <person name="Barry K."/>
            <person name="Choi C."/>
            <person name="Clum A."/>
            <person name="Coughlan A.Y."/>
            <person name="Deshpande S."/>
            <person name="Douglass A.P."/>
            <person name="Hanson S.J."/>
            <person name="Klenk H.-P."/>
            <person name="Labutti K."/>
            <person name="Lapidus A."/>
            <person name="Lindquist E."/>
            <person name="Lipzen A."/>
            <person name="Meier-Kolthoff J.P."/>
            <person name="Ohm R.A."/>
            <person name="Otillar R.P."/>
            <person name="Pangilinan J."/>
            <person name="Peng Y."/>
            <person name="Rokas A."/>
            <person name="Rosa C.A."/>
            <person name="Scheuner C."/>
            <person name="Sibirny A.A."/>
            <person name="Slot J.C."/>
            <person name="Stielow J.B."/>
            <person name="Sun H."/>
            <person name="Kurtzman C.P."/>
            <person name="Blackwell M."/>
            <person name="Grigoriev I.V."/>
            <person name="Jeffries T.W."/>
        </authorList>
    </citation>
    <scope>NUCLEOTIDE SEQUENCE [LARGE SCALE GENOMIC DNA]</scope>
    <source>
        <strain evidence="4">NRRL Y-2460</strain>
    </source>
</reference>
<organism evidence="3 4">
    <name type="scientific">Pachysolen tannophilus NRRL Y-2460</name>
    <dbReference type="NCBI Taxonomy" id="669874"/>
    <lineage>
        <taxon>Eukaryota</taxon>
        <taxon>Fungi</taxon>
        <taxon>Dikarya</taxon>
        <taxon>Ascomycota</taxon>
        <taxon>Saccharomycotina</taxon>
        <taxon>Pichiomycetes</taxon>
        <taxon>Pachysolenaceae</taxon>
        <taxon>Pachysolen</taxon>
    </lineage>
</organism>
<name>A0A1E4TNA5_PACTA</name>
<proteinExistence type="predicted"/>
<evidence type="ECO:0000259" key="2">
    <source>
        <dbReference type="PROSITE" id="PS50812"/>
    </source>
</evidence>
<feature type="compositionally biased region" description="Acidic residues" evidence="1">
    <location>
        <begin position="157"/>
        <end position="168"/>
    </location>
</feature>
<feature type="compositionally biased region" description="Basic residues" evidence="1">
    <location>
        <begin position="209"/>
        <end position="221"/>
    </location>
</feature>
<protein>
    <recommendedName>
        <fullName evidence="2">PWWP domain-containing protein</fullName>
    </recommendedName>
</protein>
<evidence type="ECO:0000256" key="1">
    <source>
        <dbReference type="SAM" id="MobiDB-lite"/>
    </source>
</evidence>
<dbReference type="InterPro" id="IPR035503">
    <property type="entry name" value="IOC4-like_PWWP"/>
</dbReference>
<dbReference type="CDD" id="cd05840">
    <property type="entry name" value="PWWP_ScIOC4-like"/>
    <property type="match status" value="1"/>
</dbReference>
<dbReference type="InterPro" id="IPR000313">
    <property type="entry name" value="PWWP_dom"/>
</dbReference>
<evidence type="ECO:0000313" key="4">
    <source>
        <dbReference type="Proteomes" id="UP000094236"/>
    </source>
</evidence>
<feature type="region of interest" description="Disordered" evidence="1">
    <location>
        <begin position="157"/>
        <end position="261"/>
    </location>
</feature>
<dbReference type="SMART" id="SM00293">
    <property type="entry name" value="PWWP"/>
    <property type="match status" value="1"/>
</dbReference>
<dbReference type="AlphaFoldDB" id="A0A1E4TNA5"/>
<dbReference type="EMBL" id="KV454018">
    <property type="protein sequence ID" value="ODV93234.1"/>
    <property type="molecule type" value="Genomic_DNA"/>
</dbReference>
<dbReference type="SUPFAM" id="SSF63748">
    <property type="entry name" value="Tudor/PWWP/MBT"/>
    <property type="match status" value="1"/>
</dbReference>
<dbReference type="Pfam" id="PF00855">
    <property type="entry name" value="PWWP"/>
    <property type="match status" value="1"/>
</dbReference>
<dbReference type="PROSITE" id="PS50812">
    <property type="entry name" value="PWWP"/>
    <property type="match status" value="1"/>
</dbReference>